<organism evidence="1 2">
    <name type="scientific">Brachionus plicatilis</name>
    <name type="common">Marine rotifer</name>
    <name type="synonym">Brachionus muelleri</name>
    <dbReference type="NCBI Taxonomy" id="10195"/>
    <lineage>
        <taxon>Eukaryota</taxon>
        <taxon>Metazoa</taxon>
        <taxon>Spiralia</taxon>
        <taxon>Gnathifera</taxon>
        <taxon>Rotifera</taxon>
        <taxon>Eurotatoria</taxon>
        <taxon>Monogononta</taxon>
        <taxon>Pseudotrocha</taxon>
        <taxon>Ploima</taxon>
        <taxon>Brachionidae</taxon>
        <taxon>Brachionus</taxon>
    </lineage>
</organism>
<reference evidence="1 2" key="1">
    <citation type="journal article" date="2018" name="Sci. Rep.">
        <title>Genomic signatures of local adaptation to the degree of environmental predictability in rotifers.</title>
        <authorList>
            <person name="Franch-Gras L."/>
            <person name="Hahn C."/>
            <person name="Garcia-Roger E.M."/>
            <person name="Carmona M.J."/>
            <person name="Serra M."/>
            <person name="Gomez A."/>
        </authorList>
    </citation>
    <scope>NUCLEOTIDE SEQUENCE [LARGE SCALE GENOMIC DNA]</scope>
    <source>
        <strain evidence="1">HYR1</strain>
    </source>
</reference>
<dbReference type="EMBL" id="REGN01006095">
    <property type="protein sequence ID" value="RNA10923.1"/>
    <property type="molecule type" value="Genomic_DNA"/>
</dbReference>
<evidence type="ECO:0000313" key="2">
    <source>
        <dbReference type="Proteomes" id="UP000276133"/>
    </source>
</evidence>
<name>A0A3M7QI51_BRAPC</name>
<protein>
    <submittedName>
        <fullName evidence="1">Uncharacterized protein</fullName>
    </submittedName>
</protein>
<accession>A0A3M7QI51</accession>
<dbReference type="AlphaFoldDB" id="A0A3M7QI51"/>
<proteinExistence type="predicted"/>
<gene>
    <name evidence="1" type="ORF">BpHYR1_043335</name>
</gene>
<keyword evidence="2" id="KW-1185">Reference proteome</keyword>
<comment type="caution">
    <text evidence="1">The sequence shown here is derived from an EMBL/GenBank/DDBJ whole genome shotgun (WGS) entry which is preliminary data.</text>
</comment>
<sequence length="121" mass="14306">MSICYENKIKQNFTVNYNKISLVRSKKKLFVCYSGCVLIRNILYKKFTKFIIIISQKKYCNITKNKIPIRFKLIIVKKGETLLHLNSINFLNFQSRLGFDLRLSFKNYLEKNSINLIKGSI</sequence>
<evidence type="ECO:0000313" key="1">
    <source>
        <dbReference type="EMBL" id="RNA10923.1"/>
    </source>
</evidence>
<dbReference type="Proteomes" id="UP000276133">
    <property type="component" value="Unassembled WGS sequence"/>
</dbReference>